<comment type="caution">
    <text evidence="1">The sequence shown here is derived from an EMBL/GenBank/DDBJ whole genome shotgun (WGS) entry which is preliminary data.</text>
</comment>
<proteinExistence type="predicted"/>
<evidence type="ECO:0000313" key="1">
    <source>
        <dbReference type="EMBL" id="MCS3866331.1"/>
    </source>
</evidence>
<protein>
    <submittedName>
        <fullName evidence="1">Uncharacterized protein</fullName>
    </submittedName>
</protein>
<name>A0A9X2U3R7_9BACT</name>
<gene>
    <name evidence="1" type="ORF">GGP82_002904</name>
</gene>
<accession>A0A9X2U3R7</accession>
<reference evidence="1" key="1">
    <citation type="submission" date="2022-08" db="EMBL/GenBank/DDBJ databases">
        <title>Genomic Encyclopedia of Type Strains, Phase V (KMG-V): Genome sequencing to study the core and pangenomes of soil and plant-associated prokaryotes.</title>
        <authorList>
            <person name="Whitman W."/>
        </authorList>
    </citation>
    <scope>NUCLEOTIDE SEQUENCE</scope>
    <source>
        <strain evidence="1">SP2016B</strain>
    </source>
</reference>
<dbReference type="AlphaFoldDB" id="A0A9X2U3R7"/>
<organism evidence="1 2">
    <name type="scientific">Salinibacter ruber</name>
    <dbReference type="NCBI Taxonomy" id="146919"/>
    <lineage>
        <taxon>Bacteria</taxon>
        <taxon>Pseudomonadati</taxon>
        <taxon>Rhodothermota</taxon>
        <taxon>Rhodothermia</taxon>
        <taxon>Rhodothermales</taxon>
        <taxon>Salinibacteraceae</taxon>
        <taxon>Salinibacter</taxon>
    </lineage>
</organism>
<dbReference type="RefSeq" id="WP_259084003.1">
    <property type="nucleotide sequence ID" value="NZ_JANTYZ010000011.1"/>
</dbReference>
<dbReference type="Proteomes" id="UP001155034">
    <property type="component" value="Unassembled WGS sequence"/>
</dbReference>
<sequence>MDADLEMVFGGFQNYEISREFSDGKTEVVCFPFILEQTLFDIDTEKERRKVLQVVSSCFFESLDTKNRISESWSVSQESSGHLGGLFRANFHLELQKGFFDDSFKLEREYSPSSSASFDIELSISMALYAADLEGDLSPENMKLTVNILRKQLDYYRKNGLVGQETTDIPLMAVKDILD</sequence>
<dbReference type="EMBL" id="JANTYZ010000011">
    <property type="protein sequence ID" value="MCS3866331.1"/>
    <property type="molecule type" value="Genomic_DNA"/>
</dbReference>
<evidence type="ECO:0000313" key="2">
    <source>
        <dbReference type="Proteomes" id="UP001155034"/>
    </source>
</evidence>